<dbReference type="EMBL" id="RBNJ01000171">
    <property type="protein sequence ID" value="RUS35225.1"/>
    <property type="molecule type" value="Genomic_DNA"/>
</dbReference>
<dbReference type="Proteomes" id="UP000274822">
    <property type="component" value="Unassembled WGS sequence"/>
</dbReference>
<feature type="compositionally biased region" description="Low complexity" evidence="1">
    <location>
        <begin position="29"/>
        <end position="43"/>
    </location>
</feature>
<name>A0A433QZQ9_9FUNG</name>
<feature type="compositionally biased region" description="Low complexity" evidence="1">
    <location>
        <begin position="78"/>
        <end position="87"/>
    </location>
</feature>
<protein>
    <submittedName>
        <fullName evidence="2">Uncharacterized protein</fullName>
    </submittedName>
</protein>
<reference evidence="2 3" key="1">
    <citation type="journal article" date="2018" name="New Phytol.">
        <title>Phylogenomics of Endogonaceae and evolution of mycorrhizas within Mucoromycota.</title>
        <authorList>
            <person name="Chang Y."/>
            <person name="Desiro A."/>
            <person name="Na H."/>
            <person name="Sandor L."/>
            <person name="Lipzen A."/>
            <person name="Clum A."/>
            <person name="Barry K."/>
            <person name="Grigoriev I.V."/>
            <person name="Martin F.M."/>
            <person name="Stajich J.E."/>
            <person name="Smith M.E."/>
            <person name="Bonito G."/>
            <person name="Spatafora J.W."/>
        </authorList>
    </citation>
    <scope>NUCLEOTIDE SEQUENCE [LARGE SCALE GENOMIC DNA]</scope>
    <source>
        <strain evidence="2 3">AD002</strain>
    </source>
</reference>
<evidence type="ECO:0000313" key="2">
    <source>
        <dbReference type="EMBL" id="RUS35225.1"/>
    </source>
</evidence>
<evidence type="ECO:0000313" key="3">
    <source>
        <dbReference type="Proteomes" id="UP000274822"/>
    </source>
</evidence>
<accession>A0A433QZQ9</accession>
<feature type="compositionally biased region" description="Polar residues" evidence="1">
    <location>
        <begin position="8"/>
        <end position="24"/>
    </location>
</feature>
<dbReference type="AlphaFoldDB" id="A0A433QZQ9"/>
<sequence>MCIGRPIRSSTAATLPSILSSVGSEDQRSVSSPTPAPTVVVPSDKQRQNYQGSLKRKRQPEEGPTDRDRPIRDPAPVPTEVSEVVPSDKQKHHRRTFLKPEGSKAESEPTDRGLIRSPIANFNPKKFARLLETR</sequence>
<feature type="compositionally biased region" description="Basic and acidic residues" evidence="1">
    <location>
        <begin position="59"/>
        <end position="72"/>
    </location>
</feature>
<organism evidence="2 3">
    <name type="scientific">Jimgerdemannia flammicorona</name>
    <dbReference type="NCBI Taxonomy" id="994334"/>
    <lineage>
        <taxon>Eukaryota</taxon>
        <taxon>Fungi</taxon>
        <taxon>Fungi incertae sedis</taxon>
        <taxon>Mucoromycota</taxon>
        <taxon>Mucoromycotina</taxon>
        <taxon>Endogonomycetes</taxon>
        <taxon>Endogonales</taxon>
        <taxon>Endogonaceae</taxon>
        <taxon>Jimgerdemannia</taxon>
    </lineage>
</organism>
<keyword evidence="3" id="KW-1185">Reference proteome</keyword>
<proteinExistence type="predicted"/>
<gene>
    <name evidence="2" type="ORF">BC938DRAFT_474028</name>
</gene>
<feature type="region of interest" description="Disordered" evidence="1">
    <location>
        <begin position="1"/>
        <end position="119"/>
    </location>
</feature>
<comment type="caution">
    <text evidence="2">The sequence shown here is derived from an EMBL/GenBank/DDBJ whole genome shotgun (WGS) entry which is preliminary data.</text>
</comment>
<evidence type="ECO:0000256" key="1">
    <source>
        <dbReference type="SAM" id="MobiDB-lite"/>
    </source>
</evidence>
<feature type="compositionally biased region" description="Basic and acidic residues" evidence="1">
    <location>
        <begin position="101"/>
        <end position="114"/>
    </location>
</feature>